<accession>A0ABR4HG42</accession>
<feature type="disulfide bond" evidence="14">
    <location>
        <begin position="30"/>
        <end position="63"/>
    </location>
</feature>
<keyword evidence="8 17" id="KW-0732">Signal</keyword>
<dbReference type="Proteomes" id="UP001610334">
    <property type="component" value="Unassembled WGS sequence"/>
</dbReference>
<feature type="disulfide bond" evidence="14">
    <location>
        <begin position="21"/>
        <end position="28"/>
    </location>
</feature>
<evidence type="ECO:0000259" key="18">
    <source>
        <dbReference type="PROSITE" id="PS52012"/>
    </source>
</evidence>
<evidence type="ECO:0000256" key="12">
    <source>
        <dbReference type="ARBA" id="ARBA00023288"/>
    </source>
</evidence>
<feature type="disulfide bond" evidence="14">
    <location>
        <begin position="7"/>
        <end position="47"/>
    </location>
</feature>
<evidence type="ECO:0000256" key="17">
    <source>
        <dbReference type="SAM" id="SignalP"/>
    </source>
</evidence>
<gene>
    <name evidence="19" type="ORF">BJX63DRAFT_204536</name>
</gene>
<sequence length="395" mass="43939">MDGLPSCALLCLTEAVGLSSCSILDIDCICRDEQLNAQVQACGLQNCTIKDNLRSMRFLYDTCEYPIVVDNKVFPAIIIAGIVFSSLAVTLRISGRLIGSRLGLDDAVITLSLVCALAISVIGLVFMHLGLGKDIWFVPFHDITTILHLYYFEEMLYIASIALSKISMLLLFLRLFPDENFRRATYIVLAITSCWGLGIFFANAFSCRPVSYFWHRWDGEHEGKCIEHAHLLWSHATINIALDLVIIGLPLSTLVKLNLTLGKKIGICSMFAVGIVVTVVSILRLVWSINFDMLDNPTKNLVSIGVWSLVELYLSIISVCMPGIRAFFNYTYSRYYLKKSPYSSSRSPGGSNPNGNANRNSAVPTPREVTSGTFQSANREQGEFIRLQEIDSFKT</sequence>
<feature type="transmembrane region" description="Helical" evidence="16">
    <location>
        <begin position="107"/>
        <end position="131"/>
    </location>
</feature>
<keyword evidence="14" id="KW-0408">Iron</keyword>
<evidence type="ECO:0000256" key="11">
    <source>
        <dbReference type="ARBA" id="ARBA00023157"/>
    </source>
</evidence>
<dbReference type="Pfam" id="PF20684">
    <property type="entry name" value="Fung_rhodopsin"/>
    <property type="match status" value="1"/>
</dbReference>
<feature type="transmembrane region" description="Helical" evidence="16">
    <location>
        <begin position="236"/>
        <end position="255"/>
    </location>
</feature>
<dbReference type="PANTHER" id="PTHR33048:SF143">
    <property type="entry name" value="EXTRACELLULAR MEMBRANE PROTEIN CFEM DOMAIN-CONTAINING PROTEIN-RELATED"/>
    <property type="match status" value="1"/>
</dbReference>
<dbReference type="PROSITE" id="PS52012">
    <property type="entry name" value="CFEM"/>
    <property type="match status" value="1"/>
</dbReference>
<dbReference type="InterPro" id="IPR008427">
    <property type="entry name" value="Extracellular_membr_CFEM_dom"/>
</dbReference>
<keyword evidence="11 14" id="KW-1015">Disulfide bond</keyword>
<evidence type="ECO:0000256" key="13">
    <source>
        <dbReference type="ARBA" id="ARBA00038359"/>
    </source>
</evidence>
<comment type="similarity">
    <text evidence="13">Belongs to the SAT4 family.</text>
</comment>
<keyword evidence="14" id="KW-0349">Heme</keyword>
<organism evidence="19 20">
    <name type="scientific">Aspergillus granulosus</name>
    <dbReference type="NCBI Taxonomy" id="176169"/>
    <lineage>
        <taxon>Eukaryota</taxon>
        <taxon>Fungi</taxon>
        <taxon>Dikarya</taxon>
        <taxon>Ascomycota</taxon>
        <taxon>Pezizomycotina</taxon>
        <taxon>Eurotiomycetes</taxon>
        <taxon>Eurotiomycetidae</taxon>
        <taxon>Eurotiales</taxon>
        <taxon>Aspergillaceae</taxon>
        <taxon>Aspergillus</taxon>
        <taxon>Aspergillus subgen. Nidulantes</taxon>
    </lineage>
</organism>
<keyword evidence="12" id="KW-0449">Lipoprotein</keyword>
<dbReference type="PANTHER" id="PTHR33048">
    <property type="entry name" value="PTH11-LIKE INTEGRAL MEMBRANE PROTEIN (AFU_ORTHOLOGUE AFUA_5G11245)"/>
    <property type="match status" value="1"/>
</dbReference>
<keyword evidence="10 16" id="KW-0472">Membrane</keyword>
<evidence type="ECO:0000256" key="3">
    <source>
        <dbReference type="ARBA" id="ARBA00004613"/>
    </source>
</evidence>
<keyword evidence="9 16" id="KW-1133">Transmembrane helix</keyword>
<dbReference type="InterPro" id="IPR052337">
    <property type="entry name" value="SAT4-like"/>
</dbReference>
<dbReference type="EMBL" id="JBFXLT010000035">
    <property type="protein sequence ID" value="KAL2814124.1"/>
    <property type="molecule type" value="Genomic_DNA"/>
</dbReference>
<evidence type="ECO:0000256" key="7">
    <source>
        <dbReference type="ARBA" id="ARBA00022692"/>
    </source>
</evidence>
<feature type="disulfide bond" evidence="14">
    <location>
        <begin position="11"/>
        <end position="42"/>
    </location>
</feature>
<evidence type="ECO:0000256" key="16">
    <source>
        <dbReference type="SAM" id="Phobius"/>
    </source>
</evidence>
<evidence type="ECO:0000256" key="14">
    <source>
        <dbReference type="PROSITE-ProRule" id="PRU01356"/>
    </source>
</evidence>
<dbReference type="SMART" id="SM00747">
    <property type="entry name" value="CFEM"/>
    <property type="match status" value="1"/>
</dbReference>
<protein>
    <recommendedName>
        <fullName evidence="18">CFEM domain-containing protein</fullName>
    </recommendedName>
</protein>
<comment type="similarity">
    <text evidence="4">Belongs to the RBT5 family.</text>
</comment>
<comment type="caution">
    <text evidence="19">The sequence shown here is derived from an EMBL/GenBank/DDBJ whole genome shotgun (WGS) entry which is preliminary data.</text>
</comment>
<evidence type="ECO:0000256" key="9">
    <source>
        <dbReference type="ARBA" id="ARBA00022989"/>
    </source>
</evidence>
<evidence type="ECO:0000256" key="15">
    <source>
        <dbReference type="SAM" id="MobiDB-lite"/>
    </source>
</evidence>
<feature type="transmembrane region" description="Helical" evidence="16">
    <location>
        <begin position="307"/>
        <end position="328"/>
    </location>
</feature>
<evidence type="ECO:0000256" key="1">
    <source>
        <dbReference type="ARBA" id="ARBA00004141"/>
    </source>
</evidence>
<name>A0ABR4HG42_9EURO</name>
<feature type="transmembrane region" description="Helical" evidence="16">
    <location>
        <begin position="185"/>
        <end position="205"/>
    </location>
</feature>
<evidence type="ECO:0000256" key="4">
    <source>
        <dbReference type="ARBA" id="ARBA00010031"/>
    </source>
</evidence>
<feature type="binding site" description="axial binding residue" evidence="14">
    <location>
        <position position="25"/>
    </location>
    <ligand>
        <name>heme</name>
        <dbReference type="ChEBI" id="CHEBI:30413"/>
    </ligand>
    <ligandPart>
        <name>Fe</name>
        <dbReference type="ChEBI" id="CHEBI:18248"/>
    </ligandPart>
</feature>
<reference evidence="19 20" key="1">
    <citation type="submission" date="2024-07" db="EMBL/GenBank/DDBJ databases">
        <title>Section-level genome sequencing and comparative genomics of Aspergillus sections Usti and Cavernicolus.</title>
        <authorList>
            <consortium name="Lawrence Berkeley National Laboratory"/>
            <person name="Nybo J.L."/>
            <person name="Vesth T.C."/>
            <person name="Theobald S."/>
            <person name="Frisvad J.C."/>
            <person name="Larsen T.O."/>
            <person name="Kjaerboelling I."/>
            <person name="Rothschild-Mancinelli K."/>
            <person name="Lyhne E.K."/>
            <person name="Kogle M.E."/>
            <person name="Barry K."/>
            <person name="Clum A."/>
            <person name="Na H."/>
            <person name="Ledsgaard L."/>
            <person name="Lin J."/>
            <person name="Lipzen A."/>
            <person name="Kuo A."/>
            <person name="Riley R."/>
            <person name="Mondo S."/>
            <person name="Labutti K."/>
            <person name="Haridas S."/>
            <person name="Pangalinan J."/>
            <person name="Salamov A.A."/>
            <person name="Simmons B.A."/>
            <person name="Magnuson J.K."/>
            <person name="Chen J."/>
            <person name="Drula E."/>
            <person name="Henrissat B."/>
            <person name="Wiebenga A."/>
            <person name="Lubbers R.J."/>
            <person name="Gomes A.C."/>
            <person name="Makela M.R."/>
            <person name="Stajich J."/>
            <person name="Grigoriev I.V."/>
            <person name="Mortensen U.H."/>
            <person name="De Vries R.P."/>
            <person name="Baker S.E."/>
            <person name="Andersen M.R."/>
        </authorList>
    </citation>
    <scope>NUCLEOTIDE SEQUENCE [LARGE SCALE GENOMIC DNA]</scope>
    <source>
        <strain evidence="19 20">CBS 588.65</strain>
    </source>
</reference>
<evidence type="ECO:0000256" key="6">
    <source>
        <dbReference type="ARBA" id="ARBA00022622"/>
    </source>
</evidence>
<feature type="transmembrane region" description="Helical" evidence="16">
    <location>
        <begin position="155"/>
        <end position="173"/>
    </location>
</feature>
<evidence type="ECO:0000313" key="19">
    <source>
        <dbReference type="EMBL" id="KAL2814124.1"/>
    </source>
</evidence>
<feature type="domain" description="CFEM" evidence="18">
    <location>
        <begin position="1"/>
        <end position="90"/>
    </location>
</feature>
<evidence type="ECO:0000256" key="8">
    <source>
        <dbReference type="ARBA" id="ARBA00022729"/>
    </source>
</evidence>
<dbReference type="InterPro" id="IPR049326">
    <property type="entry name" value="Rhodopsin_dom_fungi"/>
</dbReference>
<feature type="region of interest" description="Disordered" evidence="15">
    <location>
        <begin position="344"/>
        <end position="383"/>
    </location>
</feature>
<dbReference type="Pfam" id="PF05730">
    <property type="entry name" value="CFEM"/>
    <property type="match status" value="1"/>
</dbReference>
<comment type="subcellular location">
    <subcellularLocation>
        <location evidence="2">Membrane</location>
        <topology evidence="2">Lipid-anchor</topology>
        <topology evidence="2">GPI-anchor</topology>
    </subcellularLocation>
    <subcellularLocation>
        <location evidence="1">Membrane</location>
        <topology evidence="1">Multi-pass membrane protein</topology>
    </subcellularLocation>
    <subcellularLocation>
        <location evidence="3">Secreted</location>
    </subcellularLocation>
</comment>
<feature type="signal peptide" evidence="17">
    <location>
        <begin position="1"/>
        <end position="21"/>
    </location>
</feature>
<feature type="compositionally biased region" description="Polar residues" evidence="15">
    <location>
        <begin position="368"/>
        <end position="379"/>
    </location>
</feature>
<evidence type="ECO:0000256" key="5">
    <source>
        <dbReference type="ARBA" id="ARBA00022525"/>
    </source>
</evidence>
<proteinExistence type="inferred from homology"/>
<keyword evidence="14" id="KW-0479">Metal-binding</keyword>
<keyword evidence="20" id="KW-1185">Reference proteome</keyword>
<keyword evidence="7 16" id="KW-0812">Transmembrane</keyword>
<keyword evidence="6" id="KW-0336">GPI-anchor</keyword>
<feature type="transmembrane region" description="Helical" evidence="16">
    <location>
        <begin position="73"/>
        <end position="95"/>
    </location>
</feature>
<keyword evidence="5" id="KW-0964">Secreted</keyword>
<evidence type="ECO:0000313" key="20">
    <source>
        <dbReference type="Proteomes" id="UP001610334"/>
    </source>
</evidence>
<feature type="transmembrane region" description="Helical" evidence="16">
    <location>
        <begin position="267"/>
        <end position="287"/>
    </location>
</feature>
<keyword evidence="6" id="KW-0325">Glycoprotein</keyword>
<evidence type="ECO:0000256" key="2">
    <source>
        <dbReference type="ARBA" id="ARBA00004589"/>
    </source>
</evidence>
<feature type="compositionally biased region" description="Low complexity" evidence="15">
    <location>
        <begin position="344"/>
        <end position="362"/>
    </location>
</feature>
<evidence type="ECO:0000256" key="10">
    <source>
        <dbReference type="ARBA" id="ARBA00023136"/>
    </source>
</evidence>
<feature type="chain" id="PRO_5046774394" description="CFEM domain-containing protein" evidence="17">
    <location>
        <begin position="22"/>
        <end position="395"/>
    </location>
</feature>